<dbReference type="SUPFAM" id="SSF48208">
    <property type="entry name" value="Six-hairpin glycosidases"/>
    <property type="match status" value="1"/>
</dbReference>
<dbReference type="GO" id="GO:0016787">
    <property type="term" value="F:hydrolase activity"/>
    <property type="evidence" value="ECO:0007669"/>
    <property type="project" value="UniProtKB-KW"/>
</dbReference>
<dbReference type="Pfam" id="PF06824">
    <property type="entry name" value="Glyco_hydro_125"/>
    <property type="match status" value="1"/>
</dbReference>
<proteinExistence type="predicted"/>
<keyword evidence="1" id="KW-0472">Membrane</keyword>
<dbReference type="InterPro" id="IPR008928">
    <property type="entry name" value="6-hairpin_glycosidase_sf"/>
</dbReference>
<protein>
    <submittedName>
        <fullName evidence="2">Glycoside hydrolase family 125 protein</fullName>
    </submittedName>
</protein>
<dbReference type="SMART" id="SM01149">
    <property type="entry name" value="DUF1237"/>
    <property type="match status" value="1"/>
</dbReference>
<keyword evidence="3" id="KW-1185">Reference proteome</keyword>
<reference evidence="2" key="1">
    <citation type="journal article" date="2020" name="Stud. Mycol.">
        <title>101 Dothideomycetes genomes: a test case for predicting lifestyles and emergence of pathogens.</title>
        <authorList>
            <person name="Haridas S."/>
            <person name="Albert R."/>
            <person name="Binder M."/>
            <person name="Bloem J."/>
            <person name="Labutti K."/>
            <person name="Salamov A."/>
            <person name="Andreopoulos B."/>
            <person name="Baker S."/>
            <person name="Barry K."/>
            <person name="Bills G."/>
            <person name="Bluhm B."/>
            <person name="Cannon C."/>
            <person name="Castanera R."/>
            <person name="Culley D."/>
            <person name="Daum C."/>
            <person name="Ezra D."/>
            <person name="Gonzalez J."/>
            <person name="Henrissat B."/>
            <person name="Kuo A."/>
            <person name="Liang C."/>
            <person name="Lipzen A."/>
            <person name="Lutzoni F."/>
            <person name="Magnuson J."/>
            <person name="Mondo S."/>
            <person name="Nolan M."/>
            <person name="Ohm R."/>
            <person name="Pangilinan J."/>
            <person name="Park H.-J."/>
            <person name="Ramirez L."/>
            <person name="Alfaro M."/>
            <person name="Sun H."/>
            <person name="Tritt A."/>
            <person name="Yoshinaga Y."/>
            <person name="Zwiers L.-H."/>
            <person name="Turgeon B."/>
            <person name="Goodwin S."/>
            <person name="Spatafora J."/>
            <person name="Crous P."/>
            <person name="Grigoriev I."/>
        </authorList>
    </citation>
    <scope>NUCLEOTIDE SEQUENCE</scope>
    <source>
        <strain evidence="2">SCOH1-5</strain>
    </source>
</reference>
<evidence type="ECO:0000313" key="2">
    <source>
        <dbReference type="EMBL" id="KAF2216394.1"/>
    </source>
</evidence>
<name>A0A6A6FSX2_9PEZI</name>
<keyword evidence="2" id="KW-0378">Hydrolase</keyword>
<sequence>MRPEPFCRTFNSSVVEQAIIDTKAAIADVDLSRLFENAFPNTLDTTVNWRGVADNNTEEELAFIITGDIPAEWLRDSANQLQSYASLLTASASNESLASLFRGAINLQARYLLTAPYCNAYNAPIEQRREQALSGSVRRQVEPPYPPVDVWECKYELDSLAAFLQLSHTYFDKTRDLDFFRKFNWLPAVETVLDVAQGMADHTTYNENGTTAEQPYKWPQLRNGGQGNPVAAGTGLIRSHFRPSDDPCLYALFIPANMMFSQFVGLAADIVQKLGNLETAERMKAMAASIRQAITEHGIVRTKEHGDVYAFEIDGYGGVNLMDDSNSPSLLSSAMFGYHDTKDPIYQNTRARALSTYNPYWAHGKHISAVGGPHAGYGNAWPMASIIRILTSDDDEEITQQLRQLLTSTSHKGLIHESVNSHNSTSWTRSWFAWANGLFGECILDLKHRKPHLLQLDFQSVRVDSHDDHGDMHYQPLSIGISAGQGHAASLAHEDDEAMPHSHGEMISGHDHEAEEPHMPIHIEESAMTWFWLLAGTLGICSTLLLIRTLRRRRGTFLSRYSAPALMRY</sequence>
<dbReference type="InterPro" id="IPR008313">
    <property type="entry name" value="GH125"/>
</dbReference>
<gene>
    <name evidence="2" type="ORF">CERZMDRAFT_33376</name>
</gene>
<dbReference type="AlphaFoldDB" id="A0A6A6FSX2"/>
<dbReference type="GO" id="GO:0005975">
    <property type="term" value="P:carbohydrate metabolic process"/>
    <property type="evidence" value="ECO:0007669"/>
    <property type="project" value="InterPro"/>
</dbReference>
<dbReference type="EMBL" id="ML992664">
    <property type="protein sequence ID" value="KAF2216394.1"/>
    <property type="molecule type" value="Genomic_DNA"/>
</dbReference>
<dbReference type="PANTHER" id="PTHR31047">
    <property type="entry name" value="MEIOTICALLY UP-REGULATED GENE 157 PROTEIN"/>
    <property type="match status" value="1"/>
</dbReference>
<dbReference type="Gene3D" id="1.50.10.10">
    <property type="match status" value="1"/>
</dbReference>
<evidence type="ECO:0000313" key="3">
    <source>
        <dbReference type="Proteomes" id="UP000799539"/>
    </source>
</evidence>
<dbReference type="PANTHER" id="PTHR31047:SF1">
    <property type="entry name" value="DUF1237 DOMAIN-CONTAINING PROTEIN"/>
    <property type="match status" value="1"/>
</dbReference>
<feature type="transmembrane region" description="Helical" evidence="1">
    <location>
        <begin position="530"/>
        <end position="550"/>
    </location>
</feature>
<keyword evidence="1" id="KW-0812">Transmembrane</keyword>
<organism evidence="2 3">
    <name type="scientific">Cercospora zeae-maydis SCOH1-5</name>
    <dbReference type="NCBI Taxonomy" id="717836"/>
    <lineage>
        <taxon>Eukaryota</taxon>
        <taxon>Fungi</taxon>
        <taxon>Dikarya</taxon>
        <taxon>Ascomycota</taxon>
        <taxon>Pezizomycotina</taxon>
        <taxon>Dothideomycetes</taxon>
        <taxon>Dothideomycetidae</taxon>
        <taxon>Mycosphaerellales</taxon>
        <taxon>Mycosphaerellaceae</taxon>
        <taxon>Cercospora</taxon>
    </lineage>
</organism>
<dbReference type="Proteomes" id="UP000799539">
    <property type="component" value="Unassembled WGS sequence"/>
</dbReference>
<keyword evidence="1" id="KW-1133">Transmembrane helix</keyword>
<accession>A0A6A6FSX2</accession>
<dbReference type="InterPro" id="IPR012341">
    <property type="entry name" value="6hp_glycosidase-like_sf"/>
</dbReference>
<evidence type="ECO:0000256" key="1">
    <source>
        <dbReference type="SAM" id="Phobius"/>
    </source>
</evidence>
<dbReference type="OrthoDB" id="7771656at2759"/>